<dbReference type="EMBL" id="RCMI01000936">
    <property type="protein sequence ID" value="KAG2893878.1"/>
    <property type="molecule type" value="Genomic_DNA"/>
</dbReference>
<protein>
    <submittedName>
        <fullName evidence="2">Uncharacterized protein</fullName>
    </submittedName>
</protein>
<evidence type="ECO:0000313" key="1">
    <source>
        <dbReference type="EMBL" id="KAG2842364.1"/>
    </source>
</evidence>
<evidence type="ECO:0000313" key="2">
    <source>
        <dbReference type="EMBL" id="KAG2893878.1"/>
    </source>
</evidence>
<name>A0A8T1B4W9_9STRA</name>
<sequence length="128" mass="14242">MLKFFSLDRTYTKWLQATVDKVHDHVLAGVWERSSVKLGVEPLTTWLKSAMSKAYYRCVTALAACGLVNKSAVMNGSGEMNGHQSWTGAWSKITTLTCQLSIASRDLIALQQPRRCSNNLRVTATFES</sequence>
<organism evidence="2 5">
    <name type="scientific">Phytophthora cactorum</name>
    <dbReference type="NCBI Taxonomy" id="29920"/>
    <lineage>
        <taxon>Eukaryota</taxon>
        <taxon>Sar</taxon>
        <taxon>Stramenopiles</taxon>
        <taxon>Oomycota</taxon>
        <taxon>Peronosporomycetes</taxon>
        <taxon>Peronosporales</taxon>
        <taxon>Peronosporaceae</taxon>
        <taxon>Phytophthora</taxon>
    </lineage>
</organism>
<gene>
    <name evidence="1" type="ORF">PC113_g18810</name>
    <name evidence="2" type="ORF">PC115_g18310</name>
    <name evidence="3" type="ORF">PC117_g20333</name>
    <name evidence="4" type="ORF">PC118_g18276</name>
</gene>
<evidence type="ECO:0000313" key="5">
    <source>
        <dbReference type="Proteomes" id="UP000774804"/>
    </source>
</evidence>
<reference evidence="2" key="1">
    <citation type="submission" date="2018-10" db="EMBL/GenBank/DDBJ databases">
        <title>Effector identification in a new, highly contiguous assembly of the strawberry crown rot pathogen Phytophthora cactorum.</title>
        <authorList>
            <person name="Armitage A.D."/>
            <person name="Nellist C.F."/>
            <person name="Bates H."/>
            <person name="Vickerstaff R.J."/>
            <person name="Harrison R.J."/>
        </authorList>
    </citation>
    <scope>NUCLEOTIDE SEQUENCE</scope>
    <source>
        <strain evidence="1">15-7</strain>
        <strain evidence="2">4032</strain>
        <strain evidence="3">4040</strain>
        <strain evidence="4">P415</strain>
    </source>
</reference>
<dbReference type="Proteomes" id="UP000735874">
    <property type="component" value="Unassembled WGS sequence"/>
</dbReference>
<dbReference type="Proteomes" id="UP000697107">
    <property type="component" value="Unassembled WGS sequence"/>
</dbReference>
<dbReference type="EMBL" id="RCML01000893">
    <property type="protein sequence ID" value="KAG2967984.1"/>
    <property type="molecule type" value="Genomic_DNA"/>
</dbReference>
<dbReference type="Proteomes" id="UP000774804">
    <property type="component" value="Unassembled WGS sequence"/>
</dbReference>
<accession>A0A8T1B4W9</accession>
<dbReference type="EMBL" id="RCMG01000914">
    <property type="protein sequence ID" value="KAG2842364.1"/>
    <property type="molecule type" value="Genomic_DNA"/>
</dbReference>
<dbReference type="EMBL" id="RCMK01000939">
    <property type="protein sequence ID" value="KAG2906999.1"/>
    <property type="molecule type" value="Genomic_DNA"/>
</dbReference>
<evidence type="ECO:0000313" key="4">
    <source>
        <dbReference type="EMBL" id="KAG2967984.1"/>
    </source>
</evidence>
<dbReference type="Proteomes" id="UP000736787">
    <property type="component" value="Unassembled WGS sequence"/>
</dbReference>
<comment type="caution">
    <text evidence="2">The sequence shown here is derived from an EMBL/GenBank/DDBJ whole genome shotgun (WGS) entry which is preliminary data.</text>
</comment>
<dbReference type="AlphaFoldDB" id="A0A8T1B4W9"/>
<evidence type="ECO:0000313" key="3">
    <source>
        <dbReference type="EMBL" id="KAG2906999.1"/>
    </source>
</evidence>
<proteinExistence type="predicted"/>